<keyword evidence="2" id="KW-1185">Reference proteome</keyword>
<dbReference type="PANTHER" id="PTHR42887">
    <property type="entry name" value="OS12G0638800 PROTEIN"/>
    <property type="match status" value="1"/>
</dbReference>
<evidence type="ECO:0000313" key="1">
    <source>
        <dbReference type="EMBL" id="TDA81595.1"/>
    </source>
</evidence>
<name>A0ABY2D543_9GAMM</name>
<feature type="non-terminal residue" evidence="1">
    <location>
        <position position="88"/>
    </location>
</feature>
<dbReference type="EMBL" id="SLTR01000517">
    <property type="protein sequence ID" value="TDA81595.1"/>
    <property type="molecule type" value="Genomic_DNA"/>
</dbReference>
<feature type="non-terminal residue" evidence="1">
    <location>
        <position position="1"/>
    </location>
</feature>
<dbReference type="Gene3D" id="3.50.50.60">
    <property type="entry name" value="FAD/NAD(P)-binding domain"/>
    <property type="match status" value="1"/>
</dbReference>
<organism evidence="1 2">
    <name type="scientific">Halomonas marinisediminis</name>
    <dbReference type="NCBI Taxonomy" id="2546095"/>
    <lineage>
        <taxon>Bacteria</taxon>
        <taxon>Pseudomonadati</taxon>
        <taxon>Pseudomonadota</taxon>
        <taxon>Gammaproteobacteria</taxon>
        <taxon>Oceanospirillales</taxon>
        <taxon>Halomonadaceae</taxon>
        <taxon>Halomonas</taxon>
    </lineage>
</organism>
<evidence type="ECO:0000313" key="2">
    <source>
        <dbReference type="Proteomes" id="UP000294823"/>
    </source>
</evidence>
<proteinExistence type="predicted"/>
<protein>
    <submittedName>
        <fullName evidence="1">Aminoacetone oxidase family FAD-binding enzyme</fullName>
    </submittedName>
</protein>
<gene>
    <name evidence="1" type="ORF">E0702_17625</name>
</gene>
<dbReference type="PANTHER" id="PTHR42887:SF2">
    <property type="entry name" value="OS12G0638800 PROTEIN"/>
    <property type="match status" value="1"/>
</dbReference>
<dbReference type="InterPro" id="IPR004792">
    <property type="entry name" value="BaiN-like"/>
</dbReference>
<comment type="caution">
    <text evidence="1">The sequence shown here is derived from an EMBL/GenBank/DDBJ whole genome shotgun (WGS) entry which is preliminary data.</text>
</comment>
<sequence length="88" mass="9693">KKGNQWKISTNQGDFDADKLMIATGSNTKIWNLLEKLGHTIVSPVPSLFTFKINDNRIKKIPGVSVVNATVSITNSEFKTNGPLLITH</sequence>
<dbReference type="Proteomes" id="UP000294823">
    <property type="component" value="Unassembled WGS sequence"/>
</dbReference>
<dbReference type="SUPFAM" id="SSF160996">
    <property type="entry name" value="HI0933 insert domain-like"/>
    <property type="match status" value="1"/>
</dbReference>
<dbReference type="Gene3D" id="2.40.30.10">
    <property type="entry name" value="Translation factors"/>
    <property type="match status" value="1"/>
</dbReference>
<reference evidence="1 2" key="1">
    <citation type="submission" date="2019-03" db="EMBL/GenBank/DDBJ databases">
        <title>Halomonas marinisediminis sp. nov., a moderately halophilic bacterium isolated from the Bohai Gulf.</title>
        <authorList>
            <person name="Ji X."/>
        </authorList>
    </citation>
    <scope>NUCLEOTIDE SEQUENCE [LARGE SCALE GENOMIC DNA]</scope>
    <source>
        <strain evidence="1 2">204</strain>
    </source>
</reference>
<accession>A0ABY2D543</accession>
<dbReference type="InterPro" id="IPR036188">
    <property type="entry name" value="FAD/NAD-bd_sf"/>
</dbReference>